<evidence type="ECO:0000259" key="3">
    <source>
        <dbReference type="PROSITE" id="PS50102"/>
    </source>
</evidence>
<dbReference type="EMBL" id="PKPP01001255">
    <property type="protein sequence ID" value="PWA84183.1"/>
    <property type="molecule type" value="Genomic_DNA"/>
</dbReference>
<comment type="caution">
    <text evidence="4">The sequence shown here is derived from an EMBL/GenBank/DDBJ whole genome shotgun (WGS) entry which is preliminary data.</text>
</comment>
<evidence type="ECO:0000256" key="2">
    <source>
        <dbReference type="SAM" id="MobiDB-lite"/>
    </source>
</evidence>
<dbReference type="InterPro" id="IPR026960">
    <property type="entry name" value="RVT-Znf"/>
</dbReference>
<feature type="region of interest" description="Disordered" evidence="2">
    <location>
        <begin position="495"/>
        <end position="515"/>
    </location>
</feature>
<reference evidence="4 5" key="1">
    <citation type="journal article" date="2018" name="Mol. Plant">
        <title>The genome of Artemisia annua provides insight into the evolution of Asteraceae family and artemisinin biosynthesis.</title>
        <authorList>
            <person name="Shen Q."/>
            <person name="Zhang L."/>
            <person name="Liao Z."/>
            <person name="Wang S."/>
            <person name="Yan T."/>
            <person name="Shi P."/>
            <person name="Liu M."/>
            <person name="Fu X."/>
            <person name="Pan Q."/>
            <person name="Wang Y."/>
            <person name="Lv Z."/>
            <person name="Lu X."/>
            <person name="Zhang F."/>
            <person name="Jiang W."/>
            <person name="Ma Y."/>
            <person name="Chen M."/>
            <person name="Hao X."/>
            <person name="Li L."/>
            <person name="Tang Y."/>
            <person name="Lv G."/>
            <person name="Zhou Y."/>
            <person name="Sun X."/>
            <person name="Brodelius P.E."/>
            <person name="Rose J.K.C."/>
            <person name="Tang K."/>
        </authorList>
    </citation>
    <scope>NUCLEOTIDE SEQUENCE [LARGE SCALE GENOMIC DNA]</scope>
    <source>
        <strain evidence="5">cv. Huhao1</strain>
        <tissue evidence="4">Leaf</tissue>
    </source>
</reference>
<dbReference type="Gene3D" id="3.30.70.330">
    <property type="match status" value="1"/>
</dbReference>
<dbReference type="AlphaFoldDB" id="A0A2U1PEL4"/>
<protein>
    <submittedName>
        <fullName evidence="4">RNA-directed DNA polymerase, eukaryota</fullName>
    </submittedName>
</protein>
<evidence type="ECO:0000256" key="1">
    <source>
        <dbReference type="PROSITE-ProRule" id="PRU00176"/>
    </source>
</evidence>
<feature type="compositionally biased region" description="Basic and acidic residues" evidence="2">
    <location>
        <begin position="122"/>
        <end position="131"/>
    </location>
</feature>
<sequence>MDEGWQEVSHRRKINRRNDNREKVPDVTKFYISNIPIGCVPWDVKSCLSDFGDIAGIYIARKRDKEGNRFGFVSFRRVRNARDLEKKLNGLKMGSYRLKVNIARFATENSGLWESEVSLNRNNDKGRRESSKQQPGNTKVSYPSVGLSFREALDGKAKSNVGQEVDCGVKILEVPMYISAFAGLYGTALIGSVVDVRTLVDMGRLLGDAGLEGVEISYIGGLSIMLNFVNCNRADEFFLKMDEWSKWFVALEKWEGQSLPFQRLAWLKIYGVPLNLAVNEVFDSIAGQFGKVVHASQVCLEDGNISAIGVGVVVGDGNPISECINLRWRDKAIKAWVVEDPRVWDPECTGVVKGREKEDSHYVKVYGEHWPSDNLTERKEVDGTGEEEGTEDILEDGEFREEESFNVGGGNIDFGEMKRSHARMEPQAKANEVEGSNFFKFTSEGKRGKKKKVVGPLKHKPNRSNSEEINRPKKRTRKDLEDPFDLNRLLGIVPEVASQNSSKEKGDNNNEGGLMGDDIDLNISVDEDSVDNCERLASVTVEDQVDRRVLQEPAIVRVEVQEECRVHKEIEETVEIGELIGVNLAAHLDMVKETVVSEVRRKNHINFVALQESKYSRVCEADVKQFWGGGRFEMDYVGSVGAAGGVANFGPRPFRVFNSWLSKPGLEEVVSEAADAFVGNGPPDSVLNNKFAFICGRLRRWRDEMIKKEEEEETRAISELEELERVMEGRELEDEEVWTLGECKKVINNRNWDFIPASKSSSGVWRAIVKSMANTVVEGVPFRRMLKGVVGDGSDIAFWIDPWLSDTPLKDLAPDLFRLEKNKKCKVKERISDLGGQVSVRWKWKARLIESEVLGQEAMLKGMIEGMTGVLSSRKDRWLWLGNAEGKFSVAEAKRFLMSGIDASNNFVLEWCKWIPIKCNVFAWRAALGGIPTSVSLSRRHIQVADTICKICESADESVDHLFTSCMVASVVWQGISQWCKVPNIYAFSFSDLLELHNFAGLKGTAKKVFQGMIIISCWVIWKARNDLRFSNKPVNASHIISEIKSVGFIWFSNRGKRKSVSWENWCKFSFM</sequence>
<dbReference type="GO" id="GO:0003964">
    <property type="term" value="F:RNA-directed DNA polymerase activity"/>
    <property type="evidence" value="ECO:0007669"/>
    <property type="project" value="UniProtKB-KW"/>
</dbReference>
<keyword evidence="4" id="KW-0695">RNA-directed DNA polymerase</keyword>
<keyword evidence="4" id="KW-0808">Transferase</keyword>
<keyword evidence="4" id="KW-0548">Nucleotidyltransferase</keyword>
<name>A0A2U1PEL4_ARTAN</name>
<feature type="domain" description="RRM" evidence="3">
    <location>
        <begin position="28"/>
        <end position="105"/>
    </location>
</feature>
<dbReference type="InterPro" id="IPR000504">
    <property type="entry name" value="RRM_dom"/>
</dbReference>
<dbReference type="CDD" id="cd00590">
    <property type="entry name" value="RRM_SF"/>
    <property type="match status" value="1"/>
</dbReference>
<proteinExistence type="predicted"/>
<dbReference type="SUPFAM" id="SSF54928">
    <property type="entry name" value="RNA-binding domain, RBD"/>
    <property type="match status" value="1"/>
</dbReference>
<accession>A0A2U1PEL4</accession>
<dbReference type="SMART" id="SM00360">
    <property type="entry name" value="RRM"/>
    <property type="match status" value="1"/>
</dbReference>
<organism evidence="4 5">
    <name type="scientific">Artemisia annua</name>
    <name type="common">Sweet wormwood</name>
    <dbReference type="NCBI Taxonomy" id="35608"/>
    <lineage>
        <taxon>Eukaryota</taxon>
        <taxon>Viridiplantae</taxon>
        <taxon>Streptophyta</taxon>
        <taxon>Embryophyta</taxon>
        <taxon>Tracheophyta</taxon>
        <taxon>Spermatophyta</taxon>
        <taxon>Magnoliopsida</taxon>
        <taxon>eudicotyledons</taxon>
        <taxon>Gunneridae</taxon>
        <taxon>Pentapetalae</taxon>
        <taxon>asterids</taxon>
        <taxon>campanulids</taxon>
        <taxon>Asterales</taxon>
        <taxon>Asteraceae</taxon>
        <taxon>Asteroideae</taxon>
        <taxon>Anthemideae</taxon>
        <taxon>Artemisiinae</taxon>
        <taxon>Artemisia</taxon>
    </lineage>
</organism>
<dbReference type="Pfam" id="PF00076">
    <property type="entry name" value="RRM_1"/>
    <property type="match status" value="1"/>
</dbReference>
<feature type="compositionally biased region" description="Basic residues" evidence="2">
    <location>
        <begin position="447"/>
        <end position="462"/>
    </location>
</feature>
<feature type="region of interest" description="Disordered" evidence="2">
    <location>
        <begin position="444"/>
        <end position="480"/>
    </location>
</feature>
<keyword evidence="5" id="KW-1185">Reference proteome</keyword>
<evidence type="ECO:0000313" key="4">
    <source>
        <dbReference type="EMBL" id="PWA84183.1"/>
    </source>
</evidence>
<evidence type="ECO:0000313" key="5">
    <source>
        <dbReference type="Proteomes" id="UP000245207"/>
    </source>
</evidence>
<dbReference type="GO" id="GO:0003723">
    <property type="term" value="F:RNA binding"/>
    <property type="evidence" value="ECO:0007669"/>
    <property type="project" value="UniProtKB-UniRule"/>
</dbReference>
<dbReference type="Proteomes" id="UP000245207">
    <property type="component" value="Unassembled WGS sequence"/>
</dbReference>
<dbReference type="InterPro" id="IPR012677">
    <property type="entry name" value="Nucleotide-bd_a/b_plait_sf"/>
</dbReference>
<dbReference type="PANTHER" id="PTHR36617:SF15">
    <property type="entry name" value="REVERSE TRANSCRIPTASE ZINC-BINDING DOMAIN-CONTAINING PROTEIN"/>
    <property type="match status" value="1"/>
</dbReference>
<dbReference type="PROSITE" id="PS50102">
    <property type="entry name" value="RRM"/>
    <property type="match status" value="1"/>
</dbReference>
<feature type="region of interest" description="Disordered" evidence="2">
    <location>
        <begin position="117"/>
        <end position="140"/>
    </location>
</feature>
<keyword evidence="1" id="KW-0694">RNA-binding</keyword>
<dbReference type="InterPro" id="IPR035979">
    <property type="entry name" value="RBD_domain_sf"/>
</dbReference>
<dbReference type="OrthoDB" id="8942927at2759"/>
<dbReference type="Pfam" id="PF13966">
    <property type="entry name" value="zf-RVT"/>
    <property type="match status" value="1"/>
</dbReference>
<gene>
    <name evidence="4" type="ORF">CTI12_AA161390</name>
</gene>
<dbReference type="STRING" id="35608.A0A2U1PEL4"/>
<dbReference type="PANTHER" id="PTHR36617">
    <property type="entry name" value="PROTEIN, PUTATIVE-RELATED"/>
    <property type="match status" value="1"/>
</dbReference>